<protein>
    <recommendedName>
        <fullName evidence="2">YcxB-like C-terminal domain-containing protein</fullName>
    </recommendedName>
</protein>
<feature type="domain" description="YcxB-like C-terminal" evidence="2">
    <location>
        <begin position="90"/>
        <end position="149"/>
    </location>
</feature>
<keyword evidence="1" id="KW-1133">Transmembrane helix</keyword>
<keyword evidence="4" id="KW-1185">Reference proteome</keyword>
<name>A0ABN3A979_9ACTN</name>
<comment type="caution">
    <text evidence="3">The sequence shown here is derived from an EMBL/GenBank/DDBJ whole genome shotgun (WGS) entry which is preliminary data.</text>
</comment>
<evidence type="ECO:0000259" key="2">
    <source>
        <dbReference type="Pfam" id="PF14317"/>
    </source>
</evidence>
<evidence type="ECO:0000256" key="1">
    <source>
        <dbReference type="SAM" id="Phobius"/>
    </source>
</evidence>
<gene>
    <name evidence="3" type="ORF">GCM10009760_56980</name>
</gene>
<dbReference type="InterPro" id="IPR025588">
    <property type="entry name" value="YcxB-like_C"/>
</dbReference>
<keyword evidence="1" id="KW-0812">Transmembrane</keyword>
<sequence>MHITISFRMTVDDLHRGLRIASGDLRRRVLVYFTVYLLLVVPALWLSPLGGLGYLGLVPGAVLLWLMPHPKRLARAQLSGGPGDVEVLLTDDQVCVRTPYSSPDIPWSAFLRTAEDQGHLFLVITRTNVLPLRKELLSAAELSELRALLAARTDFTPAG</sequence>
<evidence type="ECO:0000313" key="4">
    <source>
        <dbReference type="Proteomes" id="UP001422759"/>
    </source>
</evidence>
<feature type="transmembrane region" description="Helical" evidence="1">
    <location>
        <begin position="29"/>
        <end position="46"/>
    </location>
</feature>
<evidence type="ECO:0000313" key="3">
    <source>
        <dbReference type="EMBL" id="GAA2156227.1"/>
    </source>
</evidence>
<reference evidence="3 4" key="1">
    <citation type="journal article" date="2019" name="Int. J. Syst. Evol. Microbiol.">
        <title>The Global Catalogue of Microorganisms (GCM) 10K type strain sequencing project: providing services to taxonomists for standard genome sequencing and annotation.</title>
        <authorList>
            <consortium name="The Broad Institute Genomics Platform"/>
            <consortium name="The Broad Institute Genome Sequencing Center for Infectious Disease"/>
            <person name="Wu L."/>
            <person name="Ma J."/>
        </authorList>
    </citation>
    <scope>NUCLEOTIDE SEQUENCE [LARGE SCALE GENOMIC DNA]</scope>
    <source>
        <strain evidence="3 4">JCM 14560</strain>
    </source>
</reference>
<keyword evidence="1" id="KW-0472">Membrane</keyword>
<accession>A0ABN3A979</accession>
<proteinExistence type="predicted"/>
<organism evidence="3 4">
    <name type="scientific">Kitasatospora kazusensis</name>
    <dbReference type="NCBI Taxonomy" id="407974"/>
    <lineage>
        <taxon>Bacteria</taxon>
        <taxon>Bacillati</taxon>
        <taxon>Actinomycetota</taxon>
        <taxon>Actinomycetes</taxon>
        <taxon>Kitasatosporales</taxon>
        <taxon>Streptomycetaceae</taxon>
        <taxon>Kitasatospora</taxon>
    </lineage>
</organism>
<dbReference type="Pfam" id="PF14317">
    <property type="entry name" value="YcxB"/>
    <property type="match status" value="1"/>
</dbReference>
<dbReference type="Proteomes" id="UP001422759">
    <property type="component" value="Unassembled WGS sequence"/>
</dbReference>
<dbReference type="EMBL" id="BAAANT010000050">
    <property type="protein sequence ID" value="GAA2156227.1"/>
    <property type="molecule type" value="Genomic_DNA"/>
</dbReference>
<feature type="transmembrane region" description="Helical" evidence="1">
    <location>
        <begin position="52"/>
        <end position="68"/>
    </location>
</feature>